<dbReference type="EMBL" id="AE017261">
    <property type="protein sequence ID" value="AAT42995.1"/>
    <property type="molecule type" value="Genomic_DNA"/>
</dbReference>
<feature type="transmembrane region" description="Helical" evidence="1">
    <location>
        <begin position="118"/>
        <end position="135"/>
    </location>
</feature>
<dbReference type="GeneID" id="2845351"/>
<feature type="transmembrane region" description="Helical" evidence="1">
    <location>
        <begin position="12"/>
        <end position="30"/>
    </location>
</feature>
<dbReference type="InterPro" id="IPR000620">
    <property type="entry name" value="EamA_dom"/>
</dbReference>
<dbReference type="RefSeq" id="WP_011177211.1">
    <property type="nucleotide sequence ID" value="NC_005877.1"/>
</dbReference>
<feature type="transmembrane region" description="Helical" evidence="1">
    <location>
        <begin position="255"/>
        <end position="273"/>
    </location>
</feature>
<evidence type="ECO:0000256" key="1">
    <source>
        <dbReference type="SAM" id="Phobius"/>
    </source>
</evidence>
<dbReference type="AlphaFoldDB" id="Q6L207"/>
<dbReference type="InterPro" id="IPR037185">
    <property type="entry name" value="EmrE-like"/>
</dbReference>
<dbReference type="HOGENOM" id="CLU_1032964_0_0_2"/>
<proteinExistence type="predicted"/>
<keyword evidence="1" id="KW-0812">Transmembrane</keyword>
<name>Q6L207_PICTO</name>
<dbReference type="PANTHER" id="PTHR22911:SF102">
    <property type="entry name" value="MEMBRANE PROTEIN"/>
    <property type="match status" value="1"/>
</dbReference>
<dbReference type="PaxDb" id="263820-PTO0410"/>
<accession>Q6L207</accession>
<feature type="transmembrane region" description="Helical" evidence="1">
    <location>
        <begin position="93"/>
        <end position="111"/>
    </location>
</feature>
<feature type="transmembrane region" description="Helical" evidence="1">
    <location>
        <begin position="36"/>
        <end position="52"/>
    </location>
</feature>
<feature type="transmembrane region" description="Helical" evidence="1">
    <location>
        <begin position="197"/>
        <end position="218"/>
    </location>
</feature>
<feature type="transmembrane region" description="Helical" evidence="1">
    <location>
        <begin position="64"/>
        <end position="87"/>
    </location>
</feature>
<protein>
    <submittedName>
        <fullName evidence="3">Hypothetical membrane protein</fullName>
    </submittedName>
</protein>
<feature type="domain" description="EamA" evidence="2">
    <location>
        <begin position="142"/>
        <end position="271"/>
    </location>
</feature>
<dbReference type="GO" id="GO:0016020">
    <property type="term" value="C:membrane"/>
    <property type="evidence" value="ECO:0007669"/>
    <property type="project" value="InterPro"/>
</dbReference>
<dbReference type="KEGG" id="pto:PTO0410"/>
<keyword evidence="1" id="KW-1133">Transmembrane helix</keyword>
<gene>
    <name evidence="3" type="ordered locus">PTO0410</name>
</gene>
<feature type="transmembrane region" description="Helical" evidence="1">
    <location>
        <begin position="141"/>
        <end position="160"/>
    </location>
</feature>
<reference evidence="3 4" key="1">
    <citation type="journal article" date="2004" name="Proc. Natl. Acad. Sci. U.S.A.">
        <title>Genome sequence of Picrophilus torridus and its implications for life around pH 0.</title>
        <authorList>
            <person name="Futterer O."/>
            <person name="Angelov A."/>
            <person name="Liesegang H."/>
            <person name="Gottschalk G."/>
            <person name="Schleper C."/>
            <person name="Schepers B."/>
            <person name="Dock C."/>
            <person name="Antranikian G."/>
            <person name="Liebl W."/>
        </authorList>
    </citation>
    <scope>NUCLEOTIDE SEQUENCE [LARGE SCALE GENOMIC DNA]</scope>
    <source>
        <strain evidence="4">ATCC 700027 / DSM 9790 / JCM 10055 / NBRC 100828</strain>
    </source>
</reference>
<dbReference type="InParanoid" id="Q6L207"/>
<evidence type="ECO:0000313" key="4">
    <source>
        <dbReference type="Proteomes" id="UP000000438"/>
    </source>
</evidence>
<feature type="domain" description="EamA" evidence="2">
    <location>
        <begin position="6"/>
        <end position="132"/>
    </location>
</feature>
<dbReference type="Proteomes" id="UP000000438">
    <property type="component" value="Chromosome"/>
</dbReference>
<evidence type="ECO:0000259" key="2">
    <source>
        <dbReference type="Pfam" id="PF00892"/>
    </source>
</evidence>
<dbReference type="OrthoDB" id="28123at2157"/>
<dbReference type="PANTHER" id="PTHR22911">
    <property type="entry name" value="ACYL-MALONYL CONDENSING ENZYME-RELATED"/>
    <property type="match status" value="1"/>
</dbReference>
<sequence length="286" mass="31707">MRSENLGISEMLASTVIWGSIPVFALWSGLPSPVFVFFRVLISFIIILFILKRESIKLIWNIKYNEIASGILLSLNWILLFYSIFLIPVSEAIVFYYTGPVIAILLAPLAGEKTTMRGYIASFTSLLGVFIMAVTSIDINIAGIIIALLSGITYGLLTIFSRLSSKKGAFNLIFIQSFISIIILFPFIFLLRFKIDFNVVFIIIFSGAIQTVLALFLWYDSMKRIGIEPVSILTYLDPVFAIIFAFILLKQVPGVYTIAGAVFLIGSGVWISASRKSIKAGINING</sequence>
<dbReference type="eggNOG" id="arCOG00271">
    <property type="taxonomic scope" value="Archaea"/>
</dbReference>
<organism evidence="3 4">
    <name type="scientific">Picrophilus torridus (strain ATCC 700027 / DSM 9790 / JCM 10055 / NBRC 100828 / KAW 2/3)</name>
    <dbReference type="NCBI Taxonomy" id="1122961"/>
    <lineage>
        <taxon>Archaea</taxon>
        <taxon>Methanobacteriati</taxon>
        <taxon>Thermoplasmatota</taxon>
        <taxon>Thermoplasmata</taxon>
        <taxon>Thermoplasmatales</taxon>
        <taxon>Picrophilaceae</taxon>
        <taxon>Picrophilus</taxon>
    </lineage>
</organism>
<keyword evidence="1" id="KW-0472">Membrane</keyword>
<dbReference type="STRING" id="263820.PTO0410"/>
<dbReference type="SUPFAM" id="SSF103481">
    <property type="entry name" value="Multidrug resistance efflux transporter EmrE"/>
    <property type="match status" value="2"/>
</dbReference>
<feature type="transmembrane region" description="Helical" evidence="1">
    <location>
        <begin position="230"/>
        <end position="249"/>
    </location>
</feature>
<feature type="transmembrane region" description="Helical" evidence="1">
    <location>
        <begin position="172"/>
        <end position="191"/>
    </location>
</feature>
<evidence type="ECO:0000313" key="3">
    <source>
        <dbReference type="EMBL" id="AAT42995.1"/>
    </source>
</evidence>
<dbReference type="Pfam" id="PF00892">
    <property type="entry name" value="EamA"/>
    <property type="match status" value="2"/>
</dbReference>